<dbReference type="STRING" id="1874317.BKP64_05490"/>
<keyword evidence="1" id="KW-0732">Signal</keyword>
<proteinExistence type="predicted"/>
<dbReference type="RefSeq" id="WP_070967031.1">
    <property type="nucleotide sequence ID" value="NZ_CP017715.1"/>
</dbReference>
<dbReference type="InterPro" id="IPR003795">
    <property type="entry name" value="DUF192"/>
</dbReference>
<dbReference type="PANTHER" id="PTHR37953:SF1">
    <property type="entry name" value="UPF0127 PROTEIN MJ1496"/>
    <property type="match status" value="1"/>
</dbReference>
<dbReference type="Gene3D" id="2.60.120.1140">
    <property type="entry name" value="Protein of unknown function DUF192"/>
    <property type="match status" value="1"/>
</dbReference>
<organism evidence="2 3">
    <name type="scientific">Marinobacter salinus</name>
    <dbReference type="NCBI Taxonomy" id="1874317"/>
    <lineage>
        <taxon>Bacteria</taxon>
        <taxon>Pseudomonadati</taxon>
        <taxon>Pseudomonadota</taxon>
        <taxon>Gammaproteobacteria</taxon>
        <taxon>Pseudomonadales</taxon>
        <taxon>Marinobacteraceae</taxon>
        <taxon>Marinobacter</taxon>
    </lineage>
</organism>
<gene>
    <name evidence="2" type="ORF">BKP64_05490</name>
</gene>
<protein>
    <recommendedName>
        <fullName evidence="4">DUF192 domain-containing protein</fullName>
    </recommendedName>
</protein>
<keyword evidence="3" id="KW-1185">Reference proteome</keyword>
<name>A0A1D9GJ53_9GAMM</name>
<dbReference type="Pfam" id="PF02643">
    <property type="entry name" value="DUF192"/>
    <property type="match status" value="1"/>
</dbReference>
<dbReference type="AlphaFoldDB" id="A0A1D9GJ53"/>
<dbReference type="EMBL" id="CP017715">
    <property type="protein sequence ID" value="AOY87668.1"/>
    <property type="molecule type" value="Genomic_DNA"/>
</dbReference>
<dbReference type="PROSITE" id="PS51257">
    <property type="entry name" value="PROKAR_LIPOPROTEIN"/>
    <property type="match status" value="1"/>
</dbReference>
<accession>A0A1D9GJ53</accession>
<dbReference type="PANTHER" id="PTHR37953">
    <property type="entry name" value="UPF0127 PROTEIN MJ1496"/>
    <property type="match status" value="1"/>
</dbReference>
<feature type="chain" id="PRO_5009441985" description="DUF192 domain-containing protein" evidence="1">
    <location>
        <begin position="26"/>
        <end position="169"/>
    </location>
</feature>
<evidence type="ECO:0000313" key="2">
    <source>
        <dbReference type="EMBL" id="AOY87668.1"/>
    </source>
</evidence>
<dbReference type="OrthoDB" id="5526466at2"/>
<reference evidence="2 3" key="1">
    <citation type="submission" date="2016-10" db="EMBL/GenBank/DDBJ databases">
        <title>Marinobacter salinus sp. nov., a moderately halophilic bacterium isolated from a tidal flat environment.</title>
        <authorList>
            <person name="Park S.-J."/>
        </authorList>
    </citation>
    <scope>NUCLEOTIDE SEQUENCE [LARGE SCALE GENOMIC DNA]</scope>
    <source>
        <strain evidence="2 3">Hb8</strain>
    </source>
</reference>
<evidence type="ECO:0008006" key="4">
    <source>
        <dbReference type="Google" id="ProtNLM"/>
    </source>
</evidence>
<evidence type="ECO:0000256" key="1">
    <source>
        <dbReference type="SAM" id="SignalP"/>
    </source>
</evidence>
<dbReference type="KEGG" id="msq:BKP64_05490"/>
<sequence>MNGFRRALRLTTLLLSAALASACSADSVVPQPRLPTTTACFVTNQKTIPVTLEIAREFEQRQKGLMGRTVMPPEAGMLFVYQRPQSANHGFWMYNTLIPLDIGYVAENGVIGSIRKMAPCTSSRGSNCPTYPAGVEFTFAVEMNDGFFAENGITVGNRLLLGESNCAAD</sequence>
<dbReference type="InterPro" id="IPR038695">
    <property type="entry name" value="Saro_0823-like_sf"/>
</dbReference>
<dbReference type="Proteomes" id="UP000177445">
    <property type="component" value="Chromosome"/>
</dbReference>
<evidence type="ECO:0000313" key="3">
    <source>
        <dbReference type="Proteomes" id="UP000177445"/>
    </source>
</evidence>
<feature type="signal peptide" evidence="1">
    <location>
        <begin position="1"/>
        <end position="25"/>
    </location>
</feature>